<comment type="caution">
    <text evidence="2">The sequence shown here is derived from an EMBL/GenBank/DDBJ whole genome shotgun (WGS) entry which is preliminary data.</text>
</comment>
<dbReference type="AlphaFoldDB" id="A0A062U5T1"/>
<dbReference type="eggNOG" id="COG3410">
    <property type="taxonomic scope" value="Bacteria"/>
</dbReference>
<protein>
    <recommendedName>
        <fullName evidence="1">Schlafen group 3-like DNA/RNA helicase domain-containing protein</fullName>
    </recommendedName>
</protein>
<dbReference type="Proteomes" id="UP000027037">
    <property type="component" value="Unassembled WGS sequence"/>
</dbReference>
<keyword evidence="3" id="KW-1185">Reference proteome</keyword>
<reference evidence="2 3" key="1">
    <citation type="journal article" date="2014" name="Antonie Van Leeuwenhoek">
        <title>Hyphomonas beringensis sp. nov. and Hyphomonas chukchiensis sp. nov., isolated from surface seawater of the Bering Sea and Chukchi Sea.</title>
        <authorList>
            <person name="Li C."/>
            <person name="Lai Q."/>
            <person name="Li G."/>
            <person name="Dong C."/>
            <person name="Wang J."/>
            <person name="Liao Y."/>
            <person name="Shao Z."/>
        </authorList>
    </citation>
    <scope>NUCLEOTIDE SEQUENCE [LARGE SCALE GENOMIC DNA]</scope>
    <source>
        <strain evidence="2 3">25B14_1</strain>
    </source>
</reference>
<dbReference type="EMBL" id="AWFF01000049">
    <property type="protein sequence ID" value="KCZ53637.1"/>
    <property type="molecule type" value="Genomic_DNA"/>
</dbReference>
<name>A0A062U5T1_9PROT</name>
<evidence type="ECO:0000259" key="1">
    <source>
        <dbReference type="Pfam" id="PF09848"/>
    </source>
</evidence>
<dbReference type="InterPro" id="IPR018647">
    <property type="entry name" value="SLFN_3-like_DNA/RNA_helicase"/>
</dbReference>
<dbReference type="STRING" id="1280946.HY29_16590"/>
<feature type="domain" description="Schlafen group 3-like DNA/RNA helicase" evidence="1">
    <location>
        <begin position="5"/>
        <end position="30"/>
    </location>
</feature>
<proteinExistence type="predicted"/>
<organism evidence="2 3">
    <name type="scientific">Hyphomonas beringensis</name>
    <dbReference type="NCBI Taxonomy" id="1280946"/>
    <lineage>
        <taxon>Bacteria</taxon>
        <taxon>Pseudomonadati</taxon>
        <taxon>Pseudomonadota</taxon>
        <taxon>Alphaproteobacteria</taxon>
        <taxon>Hyphomonadales</taxon>
        <taxon>Hyphomonadaceae</taxon>
        <taxon>Hyphomonas</taxon>
    </lineage>
</organism>
<evidence type="ECO:0000313" key="3">
    <source>
        <dbReference type="Proteomes" id="UP000027037"/>
    </source>
</evidence>
<sequence length="62" mass="7016">MNQPDRQLYLRNAYRVILTRAPQGMVIYVPTGNDTNQTHLSSFFDGILSYLIKCGVLAVDKV</sequence>
<dbReference type="Pfam" id="PF09848">
    <property type="entry name" value="SLFN-g3_helicase"/>
    <property type="match status" value="1"/>
</dbReference>
<gene>
    <name evidence="2" type="ORF">HY29_16590</name>
</gene>
<accession>A0A062U5T1</accession>
<evidence type="ECO:0000313" key="2">
    <source>
        <dbReference type="EMBL" id="KCZ53637.1"/>
    </source>
</evidence>